<dbReference type="PROSITE" id="PS52016">
    <property type="entry name" value="TONB_DEPENDENT_REC_3"/>
    <property type="match status" value="1"/>
</dbReference>
<evidence type="ECO:0000256" key="1">
    <source>
        <dbReference type="ARBA" id="ARBA00004571"/>
    </source>
</evidence>
<dbReference type="InterPro" id="IPR012910">
    <property type="entry name" value="Plug_dom"/>
</dbReference>
<evidence type="ECO:0000256" key="3">
    <source>
        <dbReference type="ARBA" id="ARBA00022452"/>
    </source>
</evidence>
<dbReference type="Gene3D" id="2.170.130.10">
    <property type="entry name" value="TonB-dependent receptor, plug domain"/>
    <property type="match status" value="1"/>
</dbReference>
<evidence type="ECO:0000256" key="6">
    <source>
        <dbReference type="ARBA" id="ARBA00023136"/>
    </source>
</evidence>
<dbReference type="InterPro" id="IPR037066">
    <property type="entry name" value="Plug_dom_sf"/>
</dbReference>
<keyword evidence="5 10" id="KW-0732">Signal</keyword>
<keyword evidence="13" id="KW-0675">Receptor</keyword>
<sequence length="851" mass="94514">MIKLPKPRISFFFLLFFLSLSGLVLAQYPQGGSGRPANAQNAGPSPAEAPEGTGKISGTIIDKDNQEPIPYATVALVDTTTSQPIDGTVADDNGKFQLKNIPEGMYTLTISFIGYESFSVKSVEVAKKGTNLDLGTLLLASATKELDEVVVQGQRELIEEKVDRTVYNAENDATTRGGDATDVLKRVPMLSVDLDGNVYMRGSQNVKVLLDGKPSTITATSVADALKQIPADEIKSVEVITSPSARYDAEGTGGIINIVTKKNKLQGGTLGIDTSVGNRGSNLRMNGSYRRGKIGFSLGGFGRTGYNILGSFENAQRTLDGDGNELLTTQQADTRTNMLFGRYSLGMDYDINEKNWLSASVQVGAFNFNSSQNPLLTQTFQNDALLSSSSRNVDMKNLSENMDISLNYGHTYNKPQQELSILALYSRNNRTNDFVNDILNQSTDTDIQRFKNENRSYNEEMTLQVDYQTPIGKNQMVEFGGKEILRNVSSNYQYYVAEEGGSYVPVQDESRSNIFNYDQNVMAGYVAYTLNLNKYSIKPGIRYEYTTIQANFQEETEVEIPSYGIWAPSVNLSRKLKNGNMIKAAYNRRIQRPSLEYLNPSLQAANPLNITQGNPDLEPEYTNNYELSYSTFFKGTSLSFSTFMRNTEGSIQPVRSVIGQDTILTSYQNIGSEDAYGVSVFANVNISNKFSLNGGPDIYYAVLNNNVPDPLYQADNKGWVLSGRLFGNYNLTDTWGLQFFGFFRGRQVQLQGYQTGFRMYSLSLKKDFNEKKGSIGFGAENFFTPEMTMRSEVNSPVISQSSINTMRNMGFKINFSYQIGKLNANPRQRRRKSIENNDLKEGNGNNMNISQ</sequence>
<dbReference type="InterPro" id="IPR008969">
    <property type="entry name" value="CarboxyPept-like_regulatory"/>
</dbReference>
<feature type="region of interest" description="Disordered" evidence="9">
    <location>
        <begin position="826"/>
        <end position="851"/>
    </location>
</feature>
<keyword evidence="3 8" id="KW-1134">Transmembrane beta strand</keyword>
<evidence type="ECO:0000259" key="12">
    <source>
        <dbReference type="Pfam" id="PF14905"/>
    </source>
</evidence>
<feature type="chain" id="PRO_5041408561" evidence="10">
    <location>
        <begin position="27"/>
        <end position="851"/>
    </location>
</feature>
<organism evidence="13">
    <name type="scientific">Roseihalotalea indica</name>
    <dbReference type="NCBI Taxonomy" id="2867963"/>
    <lineage>
        <taxon>Bacteria</taxon>
        <taxon>Pseudomonadati</taxon>
        <taxon>Bacteroidota</taxon>
        <taxon>Cytophagia</taxon>
        <taxon>Cytophagales</taxon>
        <taxon>Catalimonadaceae</taxon>
        <taxon>Roseihalotalea</taxon>
    </lineage>
</organism>
<comment type="subcellular location">
    <subcellularLocation>
        <location evidence="1 8">Cell outer membrane</location>
        <topology evidence="1 8">Multi-pass membrane protein</topology>
    </subcellularLocation>
</comment>
<comment type="similarity">
    <text evidence="8">Belongs to the TonB-dependent receptor family.</text>
</comment>
<accession>A0AA49GUZ7</accession>
<protein>
    <submittedName>
        <fullName evidence="13">TonB-dependent receptor</fullName>
    </submittedName>
</protein>
<dbReference type="EMBL" id="CP120682">
    <property type="protein sequence ID" value="WKN39719.1"/>
    <property type="molecule type" value="Genomic_DNA"/>
</dbReference>
<dbReference type="AlphaFoldDB" id="A0AA49GUZ7"/>
<gene>
    <name evidence="13" type="ORF">K4G66_13560</name>
</gene>
<keyword evidence="2 8" id="KW-0813">Transport</keyword>
<evidence type="ECO:0000313" key="13">
    <source>
        <dbReference type="EMBL" id="WKN39719.1"/>
    </source>
</evidence>
<evidence type="ECO:0000259" key="11">
    <source>
        <dbReference type="Pfam" id="PF07715"/>
    </source>
</evidence>
<keyword evidence="4 8" id="KW-0812">Transmembrane</keyword>
<feature type="domain" description="Outer membrane protein beta-barrel" evidence="12">
    <location>
        <begin position="410"/>
        <end position="817"/>
    </location>
</feature>
<dbReference type="InterPro" id="IPR036942">
    <property type="entry name" value="Beta-barrel_TonB_sf"/>
</dbReference>
<evidence type="ECO:0000256" key="8">
    <source>
        <dbReference type="PROSITE-ProRule" id="PRU01360"/>
    </source>
</evidence>
<dbReference type="SUPFAM" id="SSF56935">
    <property type="entry name" value="Porins"/>
    <property type="match status" value="1"/>
</dbReference>
<feature type="domain" description="TonB-dependent receptor plug" evidence="11">
    <location>
        <begin position="162"/>
        <end position="255"/>
    </location>
</feature>
<evidence type="ECO:0000256" key="2">
    <source>
        <dbReference type="ARBA" id="ARBA00022448"/>
    </source>
</evidence>
<reference evidence="13" key="2">
    <citation type="journal article" date="2024" name="Antonie Van Leeuwenhoek">
        <title>Roseihalotalea indica gen. nov., sp. nov., a halophilic Bacteroidetes from mesopelagic Southwest Indian Ocean with higher carbohydrate metabolic potential.</title>
        <authorList>
            <person name="Chen B."/>
            <person name="Zhang M."/>
            <person name="Lin D."/>
            <person name="Ye J."/>
            <person name="Tang K."/>
        </authorList>
    </citation>
    <scope>NUCLEOTIDE SEQUENCE</scope>
    <source>
        <strain evidence="13">TK19036</strain>
    </source>
</reference>
<dbReference type="Gene3D" id="2.40.170.20">
    <property type="entry name" value="TonB-dependent receptor, beta-barrel domain"/>
    <property type="match status" value="1"/>
</dbReference>
<dbReference type="InterPro" id="IPR039426">
    <property type="entry name" value="TonB-dep_rcpt-like"/>
</dbReference>
<feature type="region of interest" description="Disordered" evidence="9">
    <location>
        <begin position="33"/>
        <end position="62"/>
    </location>
</feature>
<dbReference type="Pfam" id="PF07715">
    <property type="entry name" value="Plug"/>
    <property type="match status" value="1"/>
</dbReference>
<feature type="signal peptide" evidence="10">
    <location>
        <begin position="1"/>
        <end position="26"/>
    </location>
</feature>
<dbReference type="InterPro" id="IPR041700">
    <property type="entry name" value="OMP_b-brl_3"/>
</dbReference>
<keyword evidence="7 8" id="KW-0998">Cell outer membrane</keyword>
<dbReference type="Pfam" id="PF14905">
    <property type="entry name" value="OMP_b-brl_3"/>
    <property type="match status" value="1"/>
</dbReference>
<name>A0AA49GUZ7_9BACT</name>
<dbReference type="SUPFAM" id="SSF49464">
    <property type="entry name" value="Carboxypeptidase regulatory domain-like"/>
    <property type="match status" value="1"/>
</dbReference>
<dbReference type="GO" id="GO:0015344">
    <property type="term" value="F:siderophore uptake transmembrane transporter activity"/>
    <property type="evidence" value="ECO:0007669"/>
    <property type="project" value="TreeGrafter"/>
</dbReference>
<dbReference type="PANTHER" id="PTHR30069">
    <property type="entry name" value="TONB-DEPENDENT OUTER MEMBRANE RECEPTOR"/>
    <property type="match status" value="1"/>
</dbReference>
<dbReference type="GO" id="GO:0044718">
    <property type="term" value="P:siderophore transmembrane transport"/>
    <property type="evidence" value="ECO:0007669"/>
    <property type="project" value="TreeGrafter"/>
</dbReference>
<reference evidence="13" key="1">
    <citation type="journal article" date="2023" name="Comput. Struct. Biotechnol. J.">
        <title>Discovery of a novel marine Bacteroidetes with a rich repertoire of carbohydrate-active enzymes.</title>
        <authorList>
            <person name="Chen B."/>
            <person name="Liu G."/>
            <person name="Chen Q."/>
            <person name="Wang H."/>
            <person name="Liu L."/>
            <person name="Tang K."/>
        </authorList>
    </citation>
    <scope>NUCLEOTIDE SEQUENCE</scope>
    <source>
        <strain evidence="13">TK19036</strain>
    </source>
</reference>
<dbReference type="GO" id="GO:0009279">
    <property type="term" value="C:cell outer membrane"/>
    <property type="evidence" value="ECO:0007669"/>
    <property type="project" value="UniProtKB-SubCell"/>
</dbReference>
<evidence type="ECO:0000256" key="10">
    <source>
        <dbReference type="SAM" id="SignalP"/>
    </source>
</evidence>
<evidence type="ECO:0000256" key="4">
    <source>
        <dbReference type="ARBA" id="ARBA00022692"/>
    </source>
</evidence>
<dbReference type="Pfam" id="PF13715">
    <property type="entry name" value="CarbopepD_reg_2"/>
    <property type="match status" value="1"/>
</dbReference>
<keyword evidence="6 8" id="KW-0472">Membrane</keyword>
<dbReference type="PANTHER" id="PTHR30069:SF29">
    <property type="entry name" value="HEMOGLOBIN AND HEMOGLOBIN-HAPTOGLOBIN-BINDING PROTEIN 1-RELATED"/>
    <property type="match status" value="1"/>
</dbReference>
<evidence type="ECO:0000256" key="9">
    <source>
        <dbReference type="SAM" id="MobiDB-lite"/>
    </source>
</evidence>
<dbReference type="Gene3D" id="2.60.40.1120">
    <property type="entry name" value="Carboxypeptidase-like, regulatory domain"/>
    <property type="match status" value="1"/>
</dbReference>
<evidence type="ECO:0000256" key="5">
    <source>
        <dbReference type="ARBA" id="ARBA00022729"/>
    </source>
</evidence>
<evidence type="ECO:0000256" key="7">
    <source>
        <dbReference type="ARBA" id="ARBA00023237"/>
    </source>
</evidence>
<proteinExistence type="inferred from homology"/>